<evidence type="ECO:0000256" key="2">
    <source>
        <dbReference type="ARBA" id="ARBA00023004"/>
    </source>
</evidence>
<dbReference type="PANTHER" id="PTHR24286">
    <property type="entry name" value="CYTOCHROME P450 26"/>
    <property type="match status" value="1"/>
</dbReference>
<comment type="caution">
    <text evidence="5">The sequence shown here is derived from an EMBL/GenBank/DDBJ whole genome shotgun (WGS) entry which is preliminary data.</text>
</comment>
<feature type="chain" id="PRO_5044817447" description="Cytochrome P450" evidence="4">
    <location>
        <begin position="19"/>
        <end position="194"/>
    </location>
</feature>
<gene>
    <name evidence="5" type="ORF">ACH5RR_000236</name>
</gene>
<keyword evidence="1" id="KW-0479">Metal-binding</keyword>
<evidence type="ECO:0008006" key="7">
    <source>
        <dbReference type="Google" id="ProtNLM"/>
    </source>
</evidence>
<dbReference type="Proteomes" id="UP001630127">
    <property type="component" value="Unassembled WGS sequence"/>
</dbReference>
<sequence>MFPMVFLYFLALVVVAITHWVYKWRNPKCNGVLPPGSMGFPFIGESLHYFSPCSLEGIPPFIQKRVSGYIRPQLDWLGAFMDQVLPLFIDWLHGFLRYGTLIRTSIVGQRMVVSTDPEINQYVFQQEGKLFQCWYTESARQITGEQGLTVHSGEMHKESCTQSYWPREPKRLAVNSDEPNHLQPPASVEWHWRS</sequence>
<evidence type="ECO:0000256" key="4">
    <source>
        <dbReference type="SAM" id="SignalP"/>
    </source>
</evidence>
<feature type="region of interest" description="Disordered" evidence="3">
    <location>
        <begin position="174"/>
        <end position="194"/>
    </location>
</feature>
<feature type="signal peptide" evidence="4">
    <location>
        <begin position="1"/>
        <end position="18"/>
    </location>
</feature>
<dbReference type="EMBL" id="JBJUIK010000001">
    <property type="protein sequence ID" value="KAL3536870.1"/>
    <property type="molecule type" value="Genomic_DNA"/>
</dbReference>
<dbReference type="Gene3D" id="1.10.630.10">
    <property type="entry name" value="Cytochrome P450"/>
    <property type="match status" value="1"/>
</dbReference>
<evidence type="ECO:0000256" key="1">
    <source>
        <dbReference type="ARBA" id="ARBA00022723"/>
    </source>
</evidence>
<dbReference type="PANTHER" id="PTHR24286:SF185">
    <property type="entry name" value="CYTOCHROME P450 87A3-LIKE"/>
    <property type="match status" value="1"/>
</dbReference>
<keyword evidence="6" id="KW-1185">Reference proteome</keyword>
<keyword evidence="2" id="KW-0408">Iron</keyword>
<reference evidence="5 6" key="1">
    <citation type="submission" date="2024-11" db="EMBL/GenBank/DDBJ databases">
        <title>A near-complete genome assembly of Cinchona calisaya.</title>
        <authorList>
            <person name="Lian D.C."/>
            <person name="Zhao X.W."/>
            <person name="Wei L."/>
        </authorList>
    </citation>
    <scope>NUCLEOTIDE SEQUENCE [LARGE SCALE GENOMIC DNA]</scope>
    <source>
        <tissue evidence="5">Nenye</tissue>
    </source>
</reference>
<proteinExistence type="predicted"/>
<organism evidence="5 6">
    <name type="scientific">Cinchona calisaya</name>
    <dbReference type="NCBI Taxonomy" id="153742"/>
    <lineage>
        <taxon>Eukaryota</taxon>
        <taxon>Viridiplantae</taxon>
        <taxon>Streptophyta</taxon>
        <taxon>Embryophyta</taxon>
        <taxon>Tracheophyta</taxon>
        <taxon>Spermatophyta</taxon>
        <taxon>Magnoliopsida</taxon>
        <taxon>eudicotyledons</taxon>
        <taxon>Gunneridae</taxon>
        <taxon>Pentapetalae</taxon>
        <taxon>asterids</taxon>
        <taxon>lamiids</taxon>
        <taxon>Gentianales</taxon>
        <taxon>Rubiaceae</taxon>
        <taxon>Cinchonoideae</taxon>
        <taxon>Cinchoneae</taxon>
        <taxon>Cinchona</taxon>
    </lineage>
</organism>
<accession>A0ABD3B0J3</accession>
<protein>
    <recommendedName>
        <fullName evidence="7">Cytochrome P450</fullName>
    </recommendedName>
</protein>
<dbReference type="SUPFAM" id="SSF48264">
    <property type="entry name" value="Cytochrome P450"/>
    <property type="match status" value="1"/>
</dbReference>
<evidence type="ECO:0000313" key="6">
    <source>
        <dbReference type="Proteomes" id="UP001630127"/>
    </source>
</evidence>
<name>A0ABD3B0J3_9GENT</name>
<dbReference type="AlphaFoldDB" id="A0ABD3B0J3"/>
<keyword evidence="4" id="KW-0732">Signal</keyword>
<evidence type="ECO:0000313" key="5">
    <source>
        <dbReference type="EMBL" id="KAL3536870.1"/>
    </source>
</evidence>
<dbReference type="GO" id="GO:0046872">
    <property type="term" value="F:metal ion binding"/>
    <property type="evidence" value="ECO:0007669"/>
    <property type="project" value="UniProtKB-KW"/>
</dbReference>
<evidence type="ECO:0000256" key="3">
    <source>
        <dbReference type="SAM" id="MobiDB-lite"/>
    </source>
</evidence>
<dbReference type="InterPro" id="IPR036396">
    <property type="entry name" value="Cyt_P450_sf"/>
</dbReference>